<evidence type="ECO:0000313" key="2">
    <source>
        <dbReference type="Proteomes" id="UP000499080"/>
    </source>
</evidence>
<organism evidence="1 2">
    <name type="scientific">Araneus ventricosus</name>
    <name type="common">Orbweaver spider</name>
    <name type="synonym">Epeira ventricosa</name>
    <dbReference type="NCBI Taxonomy" id="182803"/>
    <lineage>
        <taxon>Eukaryota</taxon>
        <taxon>Metazoa</taxon>
        <taxon>Ecdysozoa</taxon>
        <taxon>Arthropoda</taxon>
        <taxon>Chelicerata</taxon>
        <taxon>Arachnida</taxon>
        <taxon>Araneae</taxon>
        <taxon>Araneomorphae</taxon>
        <taxon>Entelegynae</taxon>
        <taxon>Araneoidea</taxon>
        <taxon>Araneidae</taxon>
        <taxon>Araneus</taxon>
    </lineage>
</organism>
<comment type="caution">
    <text evidence="1">The sequence shown here is derived from an EMBL/GenBank/DDBJ whole genome shotgun (WGS) entry which is preliminary data.</text>
</comment>
<keyword evidence="2" id="KW-1185">Reference proteome</keyword>
<proteinExistence type="predicted"/>
<protein>
    <submittedName>
        <fullName evidence="1">Uncharacterized protein</fullName>
    </submittedName>
</protein>
<evidence type="ECO:0000313" key="1">
    <source>
        <dbReference type="EMBL" id="GBN02168.1"/>
    </source>
</evidence>
<accession>A0A4Y2KII8</accession>
<dbReference type="Proteomes" id="UP000499080">
    <property type="component" value="Unassembled WGS sequence"/>
</dbReference>
<dbReference type="EMBL" id="BGPR01004682">
    <property type="protein sequence ID" value="GBN02168.1"/>
    <property type="molecule type" value="Genomic_DNA"/>
</dbReference>
<reference evidence="1 2" key="1">
    <citation type="journal article" date="2019" name="Sci. Rep.">
        <title>Orb-weaving spider Araneus ventricosus genome elucidates the spidroin gene catalogue.</title>
        <authorList>
            <person name="Kono N."/>
            <person name="Nakamura H."/>
            <person name="Ohtoshi R."/>
            <person name="Moran D.A.P."/>
            <person name="Shinohara A."/>
            <person name="Yoshida Y."/>
            <person name="Fujiwara M."/>
            <person name="Mori M."/>
            <person name="Tomita M."/>
            <person name="Arakawa K."/>
        </authorList>
    </citation>
    <scope>NUCLEOTIDE SEQUENCE [LARGE SCALE GENOMIC DNA]</scope>
</reference>
<sequence length="95" mass="10507">MESMRLSMRDWGIYSLPLLYKIAFQLRIVSGGDKGPATLLLRISQTCSIGFMSEEYAGQSIRRIPSTKTKLSISESRCELALSSMRMDSSPIAAA</sequence>
<gene>
    <name evidence="1" type="ORF">AVEN_119683_1</name>
</gene>
<name>A0A4Y2KII8_ARAVE</name>
<dbReference type="AlphaFoldDB" id="A0A4Y2KII8"/>